<keyword evidence="2" id="KW-0808">Transferase</keyword>
<reference evidence="2" key="1">
    <citation type="submission" date="2020-12" db="EMBL/GenBank/DDBJ databases">
        <title>PHA producing bacteria isolated from mangrove.</title>
        <authorList>
            <person name="Zheng W."/>
            <person name="Yu S."/>
            <person name="Huang Y."/>
        </authorList>
    </citation>
    <scope>NUCLEOTIDE SEQUENCE</scope>
    <source>
        <strain evidence="2">GN22-4</strain>
    </source>
</reference>
<dbReference type="InterPro" id="IPR016181">
    <property type="entry name" value="Acyl_CoA_acyltransferase"/>
</dbReference>
<dbReference type="AlphaFoldDB" id="A0A8I1SNR3"/>
<sequence>MNQPIRKLTIKDLKPAAKLFARVFNEEPWNEPWTLQSSYKRLMDISLTPGYLGIGYFEEENGPLLGFIVGNEEQWINNKYFYLNEICVDTNDQISGIGTSLLEFLKVQLKQQAVAQIYLSTEKGHRKPAAFFQKNGFELNKERVVMSVELE</sequence>
<dbReference type="Gene3D" id="3.40.630.30">
    <property type="match status" value="1"/>
</dbReference>
<name>A0A8I1SNR3_9BACI</name>
<evidence type="ECO:0000313" key="3">
    <source>
        <dbReference type="Proteomes" id="UP000664578"/>
    </source>
</evidence>
<feature type="domain" description="N-acetyltransferase" evidence="1">
    <location>
        <begin position="3"/>
        <end position="151"/>
    </location>
</feature>
<protein>
    <submittedName>
        <fullName evidence="2">GNAT family N-acetyltransferase</fullName>
    </submittedName>
</protein>
<organism evidence="2 3">
    <name type="scientific">Priestia flexa</name>
    <dbReference type="NCBI Taxonomy" id="86664"/>
    <lineage>
        <taxon>Bacteria</taxon>
        <taxon>Bacillati</taxon>
        <taxon>Bacillota</taxon>
        <taxon>Bacilli</taxon>
        <taxon>Bacillales</taxon>
        <taxon>Bacillaceae</taxon>
        <taxon>Priestia</taxon>
    </lineage>
</organism>
<dbReference type="InterPro" id="IPR000182">
    <property type="entry name" value="GNAT_dom"/>
</dbReference>
<dbReference type="SUPFAM" id="SSF55729">
    <property type="entry name" value="Acyl-CoA N-acyltransferases (Nat)"/>
    <property type="match status" value="1"/>
</dbReference>
<accession>A0A8I1SNR3</accession>
<dbReference type="RefSeq" id="WP_206782632.1">
    <property type="nucleotide sequence ID" value="NZ_JAEMWV010000005.1"/>
</dbReference>
<comment type="caution">
    <text evidence="2">The sequence shown here is derived from an EMBL/GenBank/DDBJ whole genome shotgun (WGS) entry which is preliminary data.</text>
</comment>
<proteinExistence type="predicted"/>
<evidence type="ECO:0000259" key="1">
    <source>
        <dbReference type="PROSITE" id="PS51186"/>
    </source>
</evidence>
<evidence type="ECO:0000313" key="2">
    <source>
        <dbReference type="EMBL" id="MBN8252108.1"/>
    </source>
</evidence>
<dbReference type="CDD" id="cd04301">
    <property type="entry name" value="NAT_SF"/>
    <property type="match status" value="1"/>
</dbReference>
<dbReference type="GO" id="GO:0016747">
    <property type="term" value="F:acyltransferase activity, transferring groups other than amino-acyl groups"/>
    <property type="evidence" value="ECO:0007669"/>
    <property type="project" value="InterPro"/>
</dbReference>
<dbReference type="EMBL" id="JAEMWV010000005">
    <property type="protein sequence ID" value="MBN8252108.1"/>
    <property type="molecule type" value="Genomic_DNA"/>
</dbReference>
<gene>
    <name evidence="2" type="ORF">JF537_11030</name>
</gene>
<dbReference type="Pfam" id="PF00583">
    <property type="entry name" value="Acetyltransf_1"/>
    <property type="match status" value="1"/>
</dbReference>
<dbReference type="PROSITE" id="PS51186">
    <property type="entry name" value="GNAT"/>
    <property type="match status" value="1"/>
</dbReference>
<dbReference type="Proteomes" id="UP000664578">
    <property type="component" value="Unassembled WGS sequence"/>
</dbReference>